<evidence type="ECO:0000313" key="3">
    <source>
        <dbReference type="EMBL" id="MBB6038031.1"/>
    </source>
</evidence>
<reference evidence="3 4" key="1">
    <citation type="submission" date="2020-08" db="EMBL/GenBank/DDBJ databases">
        <title>Genomic Encyclopedia of Type Strains, Phase IV (KMG-IV): sequencing the most valuable type-strain genomes for metagenomic binning, comparative biology and taxonomic classification.</title>
        <authorList>
            <person name="Goeker M."/>
        </authorList>
    </citation>
    <scope>NUCLEOTIDE SEQUENCE [LARGE SCALE GENOMIC DNA]</scope>
    <source>
        <strain evidence="3 4">YIM 65646</strain>
    </source>
</reference>
<evidence type="ECO:0000259" key="2">
    <source>
        <dbReference type="Pfam" id="PF01471"/>
    </source>
</evidence>
<feature type="signal peptide" evidence="1">
    <location>
        <begin position="1"/>
        <end position="23"/>
    </location>
</feature>
<organism evidence="3 4">
    <name type="scientific">Phytomonospora endophytica</name>
    <dbReference type="NCBI Taxonomy" id="714109"/>
    <lineage>
        <taxon>Bacteria</taxon>
        <taxon>Bacillati</taxon>
        <taxon>Actinomycetota</taxon>
        <taxon>Actinomycetes</taxon>
        <taxon>Micromonosporales</taxon>
        <taxon>Micromonosporaceae</taxon>
        <taxon>Phytomonospora</taxon>
    </lineage>
</organism>
<dbReference type="SUPFAM" id="SSF47090">
    <property type="entry name" value="PGBD-like"/>
    <property type="match status" value="1"/>
</dbReference>
<dbReference type="InterPro" id="IPR036366">
    <property type="entry name" value="PGBDSf"/>
</dbReference>
<dbReference type="AlphaFoldDB" id="A0A841FL16"/>
<dbReference type="InterPro" id="IPR002477">
    <property type="entry name" value="Peptidoglycan-bd-like"/>
</dbReference>
<accession>A0A841FL16</accession>
<proteinExistence type="predicted"/>
<keyword evidence="1" id="KW-0732">Signal</keyword>
<evidence type="ECO:0000256" key="1">
    <source>
        <dbReference type="SAM" id="SignalP"/>
    </source>
</evidence>
<dbReference type="RefSeq" id="WP_203686615.1">
    <property type="nucleotide sequence ID" value="NZ_BONT01000066.1"/>
</dbReference>
<evidence type="ECO:0000313" key="4">
    <source>
        <dbReference type="Proteomes" id="UP000548476"/>
    </source>
</evidence>
<dbReference type="EMBL" id="JACHGT010000014">
    <property type="protein sequence ID" value="MBB6038031.1"/>
    <property type="molecule type" value="Genomic_DNA"/>
</dbReference>
<dbReference type="Gene3D" id="1.10.101.10">
    <property type="entry name" value="PGBD-like superfamily/PGBD"/>
    <property type="match status" value="1"/>
</dbReference>
<feature type="domain" description="Peptidoglycan binding-like" evidence="2">
    <location>
        <begin position="78"/>
        <end position="141"/>
    </location>
</feature>
<keyword evidence="4" id="KW-1185">Reference proteome</keyword>
<dbReference type="Pfam" id="PF01471">
    <property type="entry name" value="PG_binding_1"/>
    <property type="match status" value="1"/>
</dbReference>
<comment type="caution">
    <text evidence="3">The sequence shown here is derived from an EMBL/GenBank/DDBJ whole genome shotgun (WGS) entry which is preliminary data.</text>
</comment>
<feature type="chain" id="PRO_5038467647" description="Peptidoglycan binding-like domain-containing protein" evidence="1">
    <location>
        <begin position="24"/>
        <end position="181"/>
    </location>
</feature>
<gene>
    <name evidence="3" type="ORF">HNR73_005911</name>
</gene>
<protein>
    <recommendedName>
        <fullName evidence="2">Peptidoglycan binding-like domain-containing protein</fullName>
    </recommendedName>
</protein>
<dbReference type="Proteomes" id="UP000548476">
    <property type="component" value="Unassembled WGS sequence"/>
</dbReference>
<sequence length="181" mass="19402">MKDLKRLLVIGLALAAATVGVVAAGTPANAALPYCNNVSGVNDTSSGGARYQTYVNGGNYTTACNMAYYNQNGTDGEREAIRQIQWDLKLCYGQSLRVDGEYGPITREAVRNVQRYLNTPQGGSHGLLVDGWSGPRTRKAMRHLMVEWPANGIGCPGIDLSEGEPHIRFEEGQASVGSPEA</sequence>
<name>A0A841FL16_9ACTN</name>
<dbReference type="InterPro" id="IPR036365">
    <property type="entry name" value="PGBD-like_sf"/>
</dbReference>